<dbReference type="InterPro" id="IPR032508">
    <property type="entry name" value="FecR_C"/>
</dbReference>
<evidence type="ECO:0000313" key="4">
    <source>
        <dbReference type="EMBL" id="RPD42588.1"/>
    </source>
</evidence>
<feature type="transmembrane region" description="Helical" evidence="1">
    <location>
        <begin position="78"/>
        <end position="96"/>
    </location>
</feature>
<dbReference type="Proteomes" id="UP000279089">
    <property type="component" value="Unassembled WGS sequence"/>
</dbReference>
<keyword evidence="5" id="KW-1185">Reference proteome</keyword>
<dbReference type="OrthoDB" id="625980at2"/>
<keyword evidence="1" id="KW-1133">Transmembrane helix</keyword>
<reference evidence="5" key="1">
    <citation type="submission" date="2018-11" db="EMBL/GenBank/DDBJ databases">
        <title>Chitinophaga lutea sp.nov., isolate from arsenic contaminated soil.</title>
        <authorList>
            <person name="Zong Y."/>
        </authorList>
    </citation>
    <scope>NUCLEOTIDE SEQUENCE [LARGE SCALE GENOMIC DNA]</scope>
    <source>
        <strain evidence="5">YLT18</strain>
    </source>
</reference>
<evidence type="ECO:0000259" key="2">
    <source>
        <dbReference type="Pfam" id="PF04773"/>
    </source>
</evidence>
<keyword evidence="1" id="KW-0812">Transmembrane</keyword>
<organism evidence="4 5">
    <name type="scientific">Chitinophaga barathri</name>
    <dbReference type="NCBI Taxonomy" id="1647451"/>
    <lineage>
        <taxon>Bacteria</taxon>
        <taxon>Pseudomonadati</taxon>
        <taxon>Bacteroidota</taxon>
        <taxon>Chitinophagia</taxon>
        <taxon>Chitinophagales</taxon>
        <taxon>Chitinophagaceae</taxon>
        <taxon>Chitinophaga</taxon>
    </lineage>
</organism>
<dbReference type="PANTHER" id="PTHR30273">
    <property type="entry name" value="PERIPLASMIC SIGNAL SENSOR AND SIGMA FACTOR ACTIVATOR FECR-RELATED"/>
    <property type="match status" value="1"/>
</dbReference>
<dbReference type="PIRSF" id="PIRSF018266">
    <property type="entry name" value="FecR"/>
    <property type="match status" value="1"/>
</dbReference>
<dbReference type="RefSeq" id="WP_120515265.1">
    <property type="nucleotide sequence ID" value="NZ_QXZY01000003.1"/>
</dbReference>
<dbReference type="AlphaFoldDB" id="A0A3N4MG63"/>
<dbReference type="Gene3D" id="3.55.50.30">
    <property type="match status" value="1"/>
</dbReference>
<dbReference type="PANTHER" id="PTHR30273:SF2">
    <property type="entry name" value="PROTEIN FECR"/>
    <property type="match status" value="1"/>
</dbReference>
<dbReference type="InterPro" id="IPR006860">
    <property type="entry name" value="FecR"/>
</dbReference>
<dbReference type="Gene3D" id="2.60.120.1440">
    <property type="match status" value="1"/>
</dbReference>
<dbReference type="InterPro" id="IPR012373">
    <property type="entry name" value="Ferrdict_sens_TM"/>
</dbReference>
<proteinExistence type="predicted"/>
<protein>
    <submittedName>
        <fullName evidence="4">DUF4974 domain-containing protein</fullName>
    </submittedName>
</protein>
<feature type="domain" description="Protein FecR C-terminal" evidence="3">
    <location>
        <begin position="313"/>
        <end position="379"/>
    </location>
</feature>
<comment type="caution">
    <text evidence="4">The sequence shown here is derived from an EMBL/GenBank/DDBJ whole genome shotgun (WGS) entry which is preliminary data.</text>
</comment>
<name>A0A3N4MG63_9BACT</name>
<keyword evidence="1" id="KW-0472">Membrane</keyword>
<dbReference type="GO" id="GO:0016989">
    <property type="term" value="F:sigma factor antagonist activity"/>
    <property type="evidence" value="ECO:0007669"/>
    <property type="project" value="TreeGrafter"/>
</dbReference>
<evidence type="ECO:0000256" key="1">
    <source>
        <dbReference type="SAM" id="Phobius"/>
    </source>
</evidence>
<feature type="domain" description="FecR protein" evidence="2">
    <location>
        <begin position="181"/>
        <end position="269"/>
    </location>
</feature>
<evidence type="ECO:0000313" key="5">
    <source>
        <dbReference type="Proteomes" id="UP000279089"/>
    </source>
</evidence>
<dbReference type="Pfam" id="PF04773">
    <property type="entry name" value="FecR"/>
    <property type="match status" value="1"/>
</dbReference>
<accession>A0A3N4MG63</accession>
<sequence>MKKEHDINSLAEKWLNGTITEEEKQQFEAWYNSQPGFDQQWLKDDTEEGLKKRIFQSIIHQLETEQPVIRRTPLIRRLSAAAAILLILGGAAFYLFSNQNDHQNQGISAGAGKVTTAPASATATLTLADGSIIRLDNAKDGLLAQQGPTSIHKLPDGGILYKNEGGEQTPMPNTLRVPRGGAILTVTLADGSKVWLNAESSLQYQAAFADSRQVTISGEAYFEVSQSAEKPFQVNAEGVITQVLGTHFNVNTFEKQRGIFVTLLEGAVKVSNTSAAQLLKPGQQAGAATAGPIRLDKTPDIEAVMAWKSGMIKLNNSDIHTVMQQLERWYDVDIQIESGMEGRRFSGSISRNNDLETVLNMLSMTKEISFKREGSTIIVSPYR</sequence>
<dbReference type="EMBL" id="RMBX01000002">
    <property type="protein sequence ID" value="RPD42588.1"/>
    <property type="molecule type" value="Genomic_DNA"/>
</dbReference>
<gene>
    <name evidence="4" type="ORF">EG028_05290</name>
</gene>
<evidence type="ECO:0000259" key="3">
    <source>
        <dbReference type="Pfam" id="PF16344"/>
    </source>
</evidence>
<dbReference type="Pfam" id="PF16344">
    <property type="entry name" value="FecR_C"/>
    <property type="match status" value="1"/>
</dbReference>